<dbReference type="AlphaFoldDB" id="A0A9P5VLF7"/>
<evidence type="ECO:0000256" key="8">
    <source>
        <dbReference type="SAM" id="MobiDB-lite"/>
    </source>
</evidence>
<feature type="compositionally biased region" description="Pro residues" evidence="8">
    <location>
        <begin position="49"/>
        <end position="59"/>
    </location>
</feature>
<dbReference type="PANTHER" id="PTHR19370">
    <property type="entry name" value="NADH-CYTOCHROME B5 REDUCTASE"/>
    <property type="match status" value="1"/>
</dbReference>
<dbReference type="InterPro" id="IPR001433">
    <property type="entry name" value="OxRdtase_FAD/NAD-bd"/>
</dbReference>
<evidence type="ECO:0000313" key="11">
    <source>
        <dbReference type="EMBL" id="KAF9330625.1"/>
    </source>
</evidence>
<keyword evidence="12" id="KW-1185">Reference proteome</keyword>
<evidence type="ECO:0008006" key="13">
    <source>
        <dbReference type="Google" id="ProtNLM"/>
    </source>
</evidence>
<feature type="binding site" evidence="6">
    <location>
        <position position="254"/>
    </location>
    <ligand>
        <name>FAD</name>
        <dbReference type="ChEBI" id="CHEBI:57692"/>
    </ligand>
</feature>
<evidence type="ECO:0000313" key="12">
    <source>
        <dbReference type="Proteomes" id="UP000696485"/>
    </source>
</evidence>
<accession>A0A9P5VLF7</accession>
<feature type="binding site" evidence="6">
    <location>
        <position position="256"/>
    </location>
    <ligand>
        <name>FAD</name>
        <dbReference type="ChEBI" id="CHEBI:57692"/>
    </ligand>
</feature>
<reference evidence="11" key="1">
    <citation type="journal article" date="2020" name="Fungal Divers.">
        <title>Resolving the Mortierellaceae phylogeny through synthesis of multi-gene phylogenetics and phylogenomics.</title>
        <authorList>
            <person name="Vandepol N."/>
            <person name="Liber J."/>
            <person name="Desiro A."/>
            <person name="Na H."/>
            <person name="Kennedy M."/>
            <person name="Barry K."/>
            <person name="Grigoriev I.V."/>
            <person name="Miller A.N."/>
            <person name="O'Donnell K."/>
            <person name="Stajich J.E."/>
            <person name="Bonito G."/>
        </authorList>
    </citation>
    <scope>NUCLEOTIDE SEQUENCE</scope>
    <source>
        <strain evidence="11">NVP1</strain>
    </source>
</reference>
<comment type="similarity">
    <text evidence="2">Belongs to the flavoprotein pyridine nucleotide cytochrome reductase family.</text>
</comment>
<keyword evidence="5" id="KW-0560">Oxidoreductase</keyword>
<evidence type="ECO:0000256" key="6">
    <source>
        <dbReference type="PIRSR" id="PIRSR601834-1"/>
    </source>
</evidence>
<evidence type="ECO:0000259" key="9">
    <source>
        <dbReference type="Pfam" id="PF00175"/>
    </source>
</evidence>
<dbReference type="SUPFAM" id="SSF63380">
    <property type="entry name" value="Riboflavin synthase domain-like"/>
    <property type="match status" value="1"/>
</dbReference>
<feature type="binding site" evidence="6">
    <location>
        <position position="273"/>
    </location>
    <ligand>
        <name>FAD</name>
        <dbReference type="ChEBI" id="CHEBI:57692"/>
    </ligand>
</feature>
<protein>
    <recommendedName>
        <fullName evidence="13">FAD-binding FR-type domain-containing protein</fullName>
    </recommendedName>
</protein>
<feature type="region of interest" description="Disordered" evidence="8">
    <location>
        <begin position="433"/>
        <end position="459"/>
    </location>
</feature>
<keyword evidence="3 6" id="KW-0285">Flavoprotein</keyword>
<comment type="cofactor">
    <cofactor evidence="1 6">
        <name>FAD</name>
        <dbReference type="ChEBI" id="CHEBI:57692"/>
    </cofactor>
</comment>
<keyword evidence="4 6" id="KW-0274">FAD</keyword>
<evidence type="ECO:0000256" key="5">
    <source>
        <dbReference type="ARBA" id="ARBA00023002"/>
    </source>
</evidence>
<dbReference type="Gene3D" id="2.40.30.10">
    <property type="entry name" value="Translation factors"/>
    <property type="match status" value="1"/>
</dbReference>
<sequence>MTNPAVAKWLAEIAAAKAKAEIKKTTQEPAPSPSLSNSLSQQQTASSSPPNPATPPPPAKSYGIIASYNLRTRQKQLKLVLPPEPRKPGPGECCGNDCDPCVNTLYYQDLEAHRQTVQELKQQYEQACRDLENGVGESLTPPTVQRNAIQEDKDSESRELSVRAYRPFKILKKQFLADNTLLIVCDVPSPSIITTNNKLSTFHILIRFQLPRLHYSSSDQQDGDQDREQNEQRFVTKAFTPVDLPTSHGKLTFLVKLYPAPHRTSEMFQALRVCSPSSSAQDDDELGVLYLRGPVRTGFDLDHAHISPGRQLQLGQSSGEERTTRKSRRVVMIAAGSGVTPMYQILQQYHAELARRDQEESSAPGPREGRLEQSQVELDLIYCNRTRADIWLRQELHAFSTPVVVAGAGGGETADGGCVRTFVRVQHVLSSTDTNSDGLSRMGDTDGDRESHGHNVVTPGRITPQILKETLTSRHSAWKVKTSSEPSMLSLGDEEPIQIVICGPEAFNRDVVSMLGQIGYSNETSSRCTIHVLE</sequence>
<proteinExistence type="inferred from homology"/>
<dbReference type="EMBL" id="JAAAUY010000382">
    <property type="protein sequence ID" value="KAF9330625.1"/>
    <property type="molecule type" value="Genomic_DNA"/>
</dbReference>
<feature type="coiled-coil region" evidence="7">
    <location>
        <begin position="103"/>
        <end position="137"/>
    </location>
</feature>
<evidence type="ECO:0000256" key="2">
    <source>
        <dbReference type="ARBA" id="ARBA00006105"/>
    </source>
</evidence>
<keyword evidence="7" id="KW-0175">Coiled coil</keyword>
<dbReference type="Gene3D" id="3.40.50.80">
    <property type="entry name" value="Nucleotide-binding domain of ferredoxin-NADP reductase (FNR) module"/>
    <property type="match status" value="1"/>
</dbReference>
<dbReference type="GO" id="GO:0016491">
    <property type="term" value="F:oxidoreductase activity"/>
    <property type="evidence" value="ECO:0007669"/>
    <property type="project" value="UniProtKB-KW"/>
</dbReference>
<dbReference type="SUPFAM" id="SSF52343">
    <property type="entry name" value="Ferredoxin reductase-like, C-terminal NADP-linked domain"/>
    <property type="match status" value="1"/>
</dbReference>
<feature type="domain" description="Oxidoreductase FAD/NAD(P)-binding" evidence="9">
    <location>
        <begin position="332"/>
        <end position="399"/>
    </location>
</feature>
<comment type="caution">
    <text evidence="11">The sequence shown here is derived from an EMBL/GenBank/DDBJ whole genome shotgun (WGS) entry which is preliminary data.</text>
</comment>
<evidence type="ECO:0000256" key="4">
    <source>
        <dbReference type="ARBA" id="ARBA00022827"/>
    </source>
</evidence>
<name>A0A9P5VLF7_9FUNG</name>
<feature type="region of interest" description="Disordered" evidence="8">
    <location>
        <begin position="18"/>
        <end position="62"/>
    </location>
</feature>
<dbReference type="InterPro" id="IPR039261">
    <property type="entry name" value="FNR_nucleotide-bd"/>
</dbReference>
<feature type="domain" description="Oxidoreductase-like" evidence="10">
    <location>
        <begin position="80"/>
        <end position="121"/>
    </location>
</feature>
<organism evidence="11 12">
    <name type="scientific">Podila minutissima</name>
    <dbReference type="NCBI Taxonomy" id="64525"/>
    <lineage>
        <taxon>Eukaryota</taxon>
        <taxon>Fungi</taxon>
        <taxon>Fungi incertae sedis</taxon>
        <taxon>Mucoromycota</taxon>
        <taxon>Mortierellomycotina</taxon>
        <taxon>Mortierellomycetes</taxon>
        <taxon>Mortierellales</taxon>
        <taxon>Mortierellaceae</taxon>
        <taxon>Podila</taxon>
    </lineage>
</organism>
<evidence type="ECO:0000256" key="3">
    <source>
        <dbReference type="ARBA" id="ARBA00022630"/>
    </source>
</evidence>
<feature type="compositionally biased region" description="Basic and acidic residues" evidence="8">
    <location>
        <begin position="443"/>
        <end position="453"/>
    </location>
</feature>
<evidence type="ECO:0000259" key="10">
    <source>
        <dbReference type="Pfam" id="PF09791"/>
    </source>
</evidence>
<dbReference type="InterPro" id="IPR001834">
    <property type="entry name" value="CBR-like"/>
</dbReference>
<feature type="compositionally biased region" description="Low complexity" evidence="8">
    <location>
        <begin position="33"/>
        <end position="48"/>
    </location>
</feature>
<dbReference type="InterPro" id="IPR017938">
    <property type="entry name" value="Riboflavin_synthase-like_b-brl"/>
</dbReference>
<dbReference type="Proteomes" id="UP000696485">
    <property type="component" value="Unassembled WGS sequence"/>
</dbReference>
<evidence type="ECO:0000256" key="1">
    <source>
        <dbReference type="ARBA" id="ARBA00001974"/>
    </source>
</evidence>
<gene>
    <name evidence="11" type="ORF">BG006_006421</name>
</gene>
<dbReference type="InterPro" id="IPR019180">
    <property type="entry name" value="Oxidoreductase-like_N"/>
</dbReference>
<dbReference type="PANTHER" id="PTHR19370:SF184">
    <property type="entry name" value="NADH-CYTOCHROME B5 REDUCTASE-LIKE"/>
    <property type="match status" value="1"/>
</dbReference>
<dbReference type="Pfam" id="PF00175">
    <property type="entry name" value="NAD_binding_1"/>
    <property type="match status" value="1"/>
</dbReference>
<feature type="binding site" evidence="6">
    <location>
        <position position="340"/>
    </location>
    <ligand>
        <name>FAD</name>
        <dbReference type="ChEBI" id="CHEBI:57692"/>
    </ligand>
</feature>
<evidence type="ECO:0000256" key="7">
    <source>
        <dbReference type="SAM" id="Coils"/>
    </source>
</evidence>
<dbReference type="Pfam" id="PF09791">
    <property type="entry name" value="Oxidored-like"/>
    <property type="match status" value="1"/>
</dbReference>